<reference evidence="10" key="1">
    <citation type="submission" date="2017-02" db="EMBL/GenBank/DDBJ databases">
        <title>Comparative genomics and description of representatives of a novel lineage of planctomycetes thriving in anoxic sediments.</title>
        <authorList>
            <person name="Spring S."/>
            <person name="Bunk B."/>
            <person name="Sproer C."/>
        </authorList>
    </citation>
    <scope>NUCLEOTIDE SEQUENCE [LARGE SCALE GENOMIC DNA]</scope>
    <source>
        <strain evidence="10">SM-Chi-D1</strain>
    </source>
</reference>
<gene>
    <name evidence="9" type="ORF">SMSP2_00670</name>
</gene>
<organism evidence="9 10">
    <name type="scientific">Limihaloglobus sulfuriphilus</name>
    <dbReference type="NCBI Taxonomy" id="1851148"/>
    <lineage>
        <taxon>Bacteria</taxon>
        <taxon>Pseudomonadati</taxon>
        <taxon>Planctomycetota</taxon>
        <taxon>Phycisphaerae</taxon>
        <taxon>Sedimentisphaerales</taxon>
        <taxon>Sedimentisphaeraceae</taxon>
        <taxon>Limihaloglobus</taxon>
    </lineage>
</organism>
<evidence type="ECO:0000313" key="10">
    <source>
        <dbReference type="Proteomes" id="UP000188181"/>
    </source>
</evidence>
<evidence type="ECO:0000256" key="2">
    <source>
        <dbReference type="ARBA" id="ARBA00008779"/>
    </source>
</evidence>
<dbReference type="PANTHER" id="PTHR45953">
    <property type="entry name" value="IDURONATE 2-SULFATASE"/>
    <property type="match status" value="1"/>
</dbReference>
<evidence type="ECO:0000256" key="3">
    <source>
        <dbReference type="ARBA" id="ARBA00022723"/>
    </source>
</evidence>
<dbReference type="PROSITE" id="PS00018">
    <property type="entry name" value="EF_HAND_1"/>
    <property type="match status" value="1"/>
</dbReference>
<evidence type="ECO:0000313" key="9">
    <source>
        <dbReference type="EMBL" id="AQQ70325.1"/>
    </source>
</evidence>
<name>A0A1Q2MC75_9BACT</name>
<dbReference type="PANTHER" id="PTHR45953:SF1">
    <property type="entry name" value="IDURONATE 2-SULFATASE"/>
    <property type="match status" value="1"/>
</dbReference>
<feature type="domain" description="Sulfatase N-terminal" evidence="8">
    <location>
        <begin position="36"/>
        <end position="378"/>
    </location>
</feature>
<keyword evidence="10" id="KW-1185">Reference proteome</keyword>
<dbReference type="SUPFAM" id="SSF53649">
    <property type="entry name" value="Alkaline phosphatase-like"/>
    <property type="match status" value="1"/>
</dbReference>
<dbReference type="GO" id="GO:0004065">
    <property type="term" value="F:arylsulfatase activity"/>
    <property type="evidence" value="ECO:0007669"/>
    <property type="project" value="UniProtKB-EC"/>
</dbReference>
<dbReference type="GO" id="GO:0005737">
    <property type="term" value="C:cytoplasm"/>
    <property type="evidence" value="ECO:0007669"/>
    <property type="project" value="TreeGrafter"/>
</dbReference>
<dbReference type="RefSeq" id="WP_146682599.1">
    <property type="nucleotide sequence ID" value="NZ_CP019646.1"/>
</dbReference>
<dbReference type="Pfam" id="PF00884">
    <property type="entry name" value="Sulfatase"/>
    <property type="match status" value="1"/>
</dbReference>
<dbReference type="EC" id="3.1.6.1" evidence="9"/>
<dbReference type="OrthoDB" id="9782218at2"/>
<dbReference type="AlphaFoldDB" id="A0A1Q2MC75"/>
<accession>A0A1Q2MC75</accession>
<dbReference type="KEGG" id="pbas:SMSP2_00670"/>
<keyword evidence="5 9" id="KW-0378">Hydrolase</keyword>
<evidence type="ECO:0000256" key="5">
    <source>
        <dbReference type="ARBA" id="ARBA00022801"/>
    </source>
</evidence>
<dbReference type="EMBL" id="CP019646">
    <property type="protein sequence ID" value="AQQ70325.1"/>
    <property type="molecule type" value="Genomic_DNA"/>
</dbReference>
<keyword evidence="4 7" id="KW-0732">Signal</keyword>
<dbReference type="InterPro" id="IPR017850">
    <property type="entry name" value="Alkaline_phosphatase_core_sf"/>
</dbReference>
<evidence type="ECO:0000259" key="8">
    <source>
        <dbReference type="Pfam" id="PF00884"/>
    </source>
</evidence>
<protein>
    <submittedName>
        <fullName evidence="9">Arylsulfatase</fullName>
        <ecNumber evidence="9">3.1.6.1</ecNumber>
    </submittedName>
</protein>
<evidence type="ECO:0000256" key="6">
    <source>
        <dbReference type="ARBA" id="ARBA00022837"/>
    </source>
</evidence>
<dbReference type="InterPro" id="IPR035874">
    <property type="entry name" value="IDS"/>
</dbReference>
<dbReference type="GO" id="GO:0046872">
    <property type="term" value="F:metal ion binding"/>
    <property type="evidence" value="ECO:0007669"/>
    <property type="project" value="UniProtKB-KW"/>
</dbReference>
<feature type="chain" id="PRO_5012681854" evidence="7">
    <location>
        <begin position="25"/>
        <end position="514"/>
    </location>
</feature>
<evidence type="ECO:0000256" key="4">
    <source>
        <dbReference type="ARBA" id="ARBA00022729"/>
    </source>
</evidence>
<dbReference type="InterPro" id="IPR000917">
    <property type="entry name" value="Sulfatase_N"/>
</dbReference>
<keyword evidence="3" id="KW-0479">Metal-binding</keyword>
<keyword evidence="6" id="KW-0106">Calcium</keyword>
<dbReference type="STRING" id="1851148.SMSP2_00670"/>
<feature type="signal peptide" evidence="7">
    <location>
        <begin position="1"/>
        <end position="24"/>
    </location>
</feature>
<sequence length="514" mass="58098">MITRRNFLKSAGIGITLLSGYCGAMSSMSSKSKTAPNVLFLAIDDLRPELGTYGNSWIKSPNIDNLASQGIRFNRAYCQVPLCGPSRASLLSGIRPSFERFYDNNDALAGSIPSAVTLPQAFKENGYTTITNGKIFHHPSDTANRSWSETPFDLTNPGHSRMNDPESKQYINPSTGLGPFYEIADVPDNAYIDGEVCEKTIQDLRRLKESDKPFFLACGFVRPHLPFYAPKKYWDMYERDKIDLAANRFRPADAPDSLTASLEVHQYHFRDTEYNSEEFHRTARHGYYACVSYVDNLVGRILATLDELELRDNTIVVLWGDHGWLLGEHNLWSKHYLLHDAIRTTLIISVPWLNKNSKTDSIVELIDIYPTLCDLAGIDIPDHVQGESMDNLLENPESEHKKEAFSRFLTGDTIVTDDYIYTEYKSGDKMLYDLKKDPSENRNVVSEPDYNDTADQLSSSLREFIEGTSQKFSEADINKDGQVNLLDFSEMSSRWQDCSDPAGIDCINFNPQSS</sequence>
<dbReference type="InterPro" id="IPR018247">
    <property type="entry name" value="EF_Hand_1_Ca_BS"/>
</dbReference>
<dbReference type="CDD" id="cd16030">
    <property type="entry name" value="iduronate-2-sulfatase"/>
    <property type="match status" value="1"/>
</dbReference>
<comment type="similarity">
    <text evidence="2">Belongs to the sulfatase family.</text>
</comment>
<comment type="cofactor">
    <cofactor evidence="1">
        <name>Ca(2+)</name>
        <dbReference type="ChEBI" id="CHEBI:29108"/>
    </cofactor>
</comment>
<dbReference type="Gene3D" id="3.40.720.10">
    <property type="entry name" value="Alkaline Phosphatase, subunit A"/>
    <property type="match status" value="1"/>
</dbReference>
<proteinExistence type="inferred from homology"/>
<evidence type="ECO:0000256" key="7">
    <source>
        <dbReference type="SAM" id="SignalP"/>
    </source>
</evidence>
<dbReference type="Proteomes" id="UP000188181">
    <property type="component" value="Chromosome"/>
</dbReference>
<evidence type="ECO:0000256" key="1">
    <source>
        <dbReference type="ARBA" id="ARBA00001913"/>
    </source>
</evidence>
<dbReference type="GO" id="GO:0004423">
    <property type="term" value="F:iduronate-2-sulfatase activity"/>
    <property type="evidence" value="ECO:0007669"/>
    <property type="project" value="InterPro"/>
</dbReference>